<dbReference type="CDD" id="cd11615">
    <property type="entry name" value="SAF_NeuB_like"/>
    <property type="match status" value="1"/>
</dbReference>
<feature type="domain" description="AFP-like" evidence="1">
    <location>
        <begin position="294"/>
        <end position="350"/>
    </location>
</feature>
<dbReference type="GeneID" id="76424766"/>
<dbReference type="SUPFAM" id="SSF51269">
    <property type="entry name" value="AFP III-like domain"/>
    <property type="match status" value="1"/>
</dbReference>
<dbReference type="KEGG" id="maqe:RJ40_10340"/>
<dbReference type="EMBL" id="CP036172">
    <property type="protein sequence ID" value="QSZ67865.1"/>
    <property type="molecule type" value="Genomic_DNA"/>
</dbReference>
<dbReference type="Gene3D" id="3.20.20.70">
    <property type="entry name" value="Aldolase class I"/>
    <property type="match status" value="1"/>
</dbReference>
<dbReference type="SMART" id="SM00858">
    <property type="entry name" value="SAF"/>
    <property type="match status" value="1"/>
</dbReference>
<name>A0A8A3S6U6_9EURY</name>
<organism evidence="2 3">
    <name type="scientific">Methanofollis aquaemaris</name>
    <dbReference type="NCBI Taxonomy" id="126734"/>
    <lineage>
        <taxon>Archaea</taxon>
        <taxon>Methanobacteriati</taxon>
        <taxon>Methanobacteriota</taxon>
        <taxon>Stenosarchaea group</taxon>
        <taxon>Methanomicrobia</taxon>
        <taxon>Methanomicrobiales</taxon>
        <taxon>Methanomicrobiaceae</taxon>
        <taxon>Methanofollis</taxon>
    </lineage>
</organism>
<accession>A0A8A3S6U6</accession>
<gene>
    <name evidence="2" type="ORF">RJ40_10340</name>
</gene>
<dbReference type="PANTHER" id="PTHR42966">
    <property type="entry name" value="N-ACETYLNEURAMINATE SYNTHASE"/>
    <property type="match status" value="1"/>
</dbReference>
<dbReference type="Pfam" id="PF03102">
    <property type="entry name" value="NeuB"/>
    <property type="match status" value="1"/>
</dbReference>
<dbReference type="RefSeq" id="WP_265580783.1">
    <property type="nucleotide sequence ID" value="NZ_CP036172.1"/>
</dbReference>
<dbReference type="AlphaFoldDB" id="A0A8A3S6U6"/>
<reference evidence="2" key="1">
    <citation type="journal article" date="2001" name="Int. J. Syst. Evol. Microbiol.">
        <title>Methanofollis aquaemaris sp. nov., a methanogen isolated from an aquaculture fish pond.</title>
        <authorList>
            <person name="Lai M.C."/>
            <person name="Chen S.C."/>
        </authorList>
    </citation>
    <scope>NUCLEOTIDE SEQUENCE</scope>
    <source>
        <strain evidence="2">N2F9704</strain>
    </source>
</reference>
<dbReference type="InterPro" id="IPR036732">
    <property type="entry name" value="AFP_Neu5c_C_sf"/>
</dbReference>
<dbReference type="PROSITE" id="PS50844">
    <property type="entry name" value="AFP_LIKE"/>
    <property type="match status" value="1"/>
</dbReference>
<evidence type="ECO:0000313" key="2">
    <source>
        <dbReference type="EMBL" id="QSZ67865.1"/>
    </source>
</evidence>
<dbReference type="InterPro" id="IPR051690">
    <property type="entry name" value="PseI-like"/>
</dbReference>
<dbReference type="PANTHER" id="PTHR42966:SF1">
    <property type="entry name" value="SIALIC ACID SYNTHASE"/>
    <property type="match status" value="1"/>
</dbReference>
<dbReference type="InterPro" id="IPR013974">
    <property type="entry name" value="SAF"/>
</dbReference>
<dbReference type="InterPro" id="IPR013132">
    <property type="entry name" value="PseI/NeuA/B-like_N"/>
</dbReference>
<dbReference type="GO" id="GO:0016051">
    <property type="term" value="P:carbohydrate biosynthetic process"/>
    <property type="evidence" value="ECO:0007669"/>
    <property type="project" value="InterPro"/>
</dbReference>
<reference evidence="2" key="2">
    <citation type="submission" date="2019-02" db="EMBL/GenBank/DDBJ databases">
        <authorList>
            <person name="Chen S.-C."/>
            <person name="Chien H.-H."/>
            <person name="Lai M.-C."/>
        </authorList>
    </citation>
    <scope>NUCLEOTIDE SEQUENCE</scope>
    <source>
        <strain evidence="2">N2F9704</strain>
    </source>
</reference>
<dbReference type="InterPro" id="IPR006190">
    <property type="entry name" value="SAF_AFP_Neu5Ac"/>
</dbReference>
<dbReference type="InterPro" id="IPR013785">
    <property type="entry name" value="Aldolase_TIM"/>
</dbReference>
<proteinExistence type="predicted"/>
<evidence type="ECO:0000259" key="1">
    <source>
        <dbReference type="PROSITE" id="PS50844"/>
    </source>
</evidence>
<dbReference type="Gene3D" id="3.90.1210.10">
    <property type="entry name" value="Antifreeze-like/N-acetylneuraminic acid synthase C-terminal domain"/>
    <property type="match status" value="1"/>
</dbReference>
<dbReference type="Proteomes" id="UP001042704">
    <property type="component" value="Chromosome"/>
</dbReference>
<sequence>METIDIDGKIVGKGKVPYFIAEIGSNHNGDMDLCKKMIDAAIACGADAVKFQSWTKSSLISKAEYARNTEYSDKKKHFGSLEAMVEKYQFTTDQHKEIISYCKSAGITFLSSCFSNSEVDLLVSLDVPVFKIASMDINNLPFLEYVASKGRPVILSTGMASLGEIETAIATLRSSGSGSIALLHCVSIYPPNFETINLRNISTLEMAFDMPVGFSDHTLGTAIPTAAIALGACIIEKHFTLDKNLLGWDHAISADPVEMKRIVQDGKEVFLSLGNTLRSVSDAELEKRKKFRRSVVLKRNMKKGEIIDRNDIDFKRPGTGIGPEEIKYLIDRSLSEDVEADVELKWSDIN</sequence>
<protein>
    <submittedName>
        <fullName evidence="2">Polysaccharide biosynthesis protein</fullName>
    </submittedName>
</protein>
<dbReference type="Pfam" id="PF08666">
    <property type="entry name" value="SAF"/>
    <property type="match status" value="1"/>
</dbReference>
<dbReference type="GO" id="GO:0047444">
    <property type="term" value="F:N-acylneuraminate-9-phosphate synthase activity"/>
    <property type="evidence" value="ECO:0007669"/>
    <property type="project" value="TreeGrafter"/>
</dbReference>
<evidence type="ECO:0000313" key="3">
    <source>
        <dbReference type="Proteomes" id="UP001042704"/>
    </source>
</evidence>
<keyword evidence="3" id="KW-1185">Reference proteome</keyword>
<dbReference type="SUPFAM" id="SSF51569">
    <property type="entry name" value="Aldolase"/>
    <property type="match status" value="1"/>
</dbReference>
<dbReference type="InterPro" id="IPR057736">
    <property type="entry name" value="SAF_PseI/NeuA/NeuB"/>
</dbReference>